<dbReference type="GO" id="GO:0004177">
    <property type="term" value="F:aminopeptidase activity"/>
    <property type="evidence" value="ECO:0007669"/>
    <property type="project" value="InterPro"/>
</dbReference>
<dbReference type="EMBL" id="BLIN01000003">
    <property type="protein sequence ID" value="GFE05769.1"/>
    <property type="molecule type" value="Genomic_DNA"/>
</dbReference>
<feature type="signal peptide" evidence="13">
    <location>
        <begin position="1"/>
        <end position="30"/>
    </location>
</feature>
<proteinExistence type="inferred from homology"/>
<dbReference type="Gene3D" id="2.60.120.260">
    <property type="entry name" value="Galactose-binding domain-like"/>
    <property type="match status" value="1"/>
</dbReference>
<name>A0A640S3M3_9ACTN</name>
<dbReference type="AlphaFoldDB" id="A0A640S3M3"/>
<feature type="domain" description="Peptidase M28" evidence="14">
    <location>
        <begin position="137"/>
        <end position="341"/>
    </location>
</feature>
<organism evidence="15 17">
    <name type="scientific">Streptomyces caniferus</name>
    <dbReference type="NCBI Taxonomy" id="285557"/>
    <lineage>
        <taxon>Bacteria</taxon>
        <taxon>Bacillati</taxon>
        <taxon>Actinomycetota</taxon>
        <taxon>Actinomycetes</taxon>
        <taxon>Kitasatosporales</taxon>
        <taxon>Streptomycetaceae</taxon>
        <taxon>Streptomyces</taxon>
    </lineage>
</organism>
<keyword evidence="10" id="KW-0862">Zinc</keyword>
<reference evidence="16" key="2">
    <citation type="submission" date="2022-10" db="EMBL/GenBank/DDBJ databases">
        <title>The complete genomes of actinobacterial strains from the NBC collection.</title>
        <authorList>
            <person name="Joergensen T.S."/>
            <person name="Alvarez Arevalo M."/>
            <person name="Sterndorff E.B."/>
            <person name="Faurdal D."/>
            <person name="Vuksanovic O."/>
            <person name="Mourched A.-S."/>
            <person name="Charusanti P."/>
            <person name="Shaw S."/>
            <person name="Blin K."/>
            <person name="Weber T."/>
        </authorList>
    </citation>
    <scope>NUCLEOTIDE SEQUENCE</scope>
    <source>
        <strain evidence="16">NBC_01256</strain>
    </source>
</reference>
<comment type="similarity">
    <text evidence="3">Belongs to the peptidase M28 family. M28A subfamily.</text>
</comment>
<evidence type="ECO:0000256" key="2">
    <source>
        <dbReference type="ARBA" id="ARBA00004613"/>
    </source>
</evidence>
<dbReference type="InterPro" id="IPR045175">
    <property type="entry name" value="M28_fam"/>
</dbReference>
<evidence type="ECO:0000256" key="1">
    <source>
        <dbReference type="ARBA" id="ARBA00001947"/>
    </source>
</evidence>
<evidence type="ECO:0000256" key="11">
    <source>
        <dbReference type="ARBA" id="ARBA00023157"/>
    </source>
</evidence>
<dbReference type="Gene3D" id="3.40.630.10">
    <property type="entry name" value="Zn peptidases"/>
    <property type="match status" value="1"/>
</dbReference>
<dbReference type="GO" id="GO:0046872">
    <property type="term" value="F:metal ion binding"/>
    <property type="evidence" value="ECO:0007669"/>
    <property type="project" value="UniProtKB-KW"/>
</dbReference>
<evidence type="ECO:0000256" key="4">
    <source>
        <dbReference type="ARBA" id="ARBA00011245"/>
    </source>
</evidence>
<dbReference type="PANTHER" id="PTHR12147">
    <property type="entry name" value="METALLOPEPTIDASE M28 FAMILY MEMBER"/>
    <property type="match status" value="1"/>
</dbReference>
<dbReference type="InterPro" id="IPR007484">
    <property type="entry name" value="Peptidase_M28"/>
</dbReference>
<keyword evidence="8 13" id="KW-0732">Signal</keyword>
<evidence type="ECO:0000256" key="5">
    <source>
        <dbReference type="ARBA" id="ARBA00022525"/>
    </source>
</evidence>
<protein>
    <submittedName>
        <fullName evidence="16">M28 family peptidase</fullName>
    </submittedName>
</protein>
<dbReference type="PANTHER" id="PTHR12147:SF26">
    <property type="entry name" value="PEPTIDASE M28 DOMAIN-CONTAINING PROTEIN"/>
    <property type="match status" value="1"/>
</dbReference>
<keyword evidence="6" id="KW-0645">Protease</keyword>
<dbReference type="GeneID" id="96640512"/>
<sequence length="606" mass="61629">MVIRRFAVAGVCLAATLQATVLALAPTAAATQQSSRPLHPPATAVSAVGRAGHSGPAAPVEGPVARTAAAPDIDVAKVQAHLTELNAIATRNGGTRKSGGQGYRDSVAYAKAKLQAAGYTVTEQPCTSGCATGAGPNLIAEWPQGDATKVYMFGSHLDSVGAGPGINDNGSGSAALLETALTLAQQHPAMGARVRFAWWTDEEQGLNGSDFYVGSLSSAERSKIKAYYNFDMIASLNGGYFINHLTSAAAQPMKAYWDSLGLQPEENTEGAGRSDDYSFEQAGIPTSGYAMGAGARKTSAQAAKWGGTANRAYDSCYHQSCDTTSNINSTGLNRSVDGIAATLWQLAVTDSTPANDFSLTAGPATGSVDPGGSATSTLSTATTSGSAQTVALSASGAPAGVTVSFSPASVTSGNSSTMTVATTSSTAPGTYPLTVTGTGSVTHTTPYTLTVKGAGGCTAQQLIANGGFESGTTPWTGDTGAIGAHSGQSAHSGSRFAWLGGYGSSATDTLSQSVTVPAGCGKATLNYWLHIDTDETDAVAYDTFKVKVGSTTLTTLSNTDASSGYTQRSLDLSRYIGQRITLTFTATEDSSLQSSFVVDDATLQTG</sequence>
<comment type="subcellular location">
    <subcellularLocation>
        <location evidence="2">Secreted</location>
    </subcellularLocation>
</comment>
<keyword evidence="7" id="KW-0479">Metal-binding</keyword>
<evidence type="ECO:0000313" key="17">
    <source>
        <dbReference type="Proteomes" id="UP000435837"/>
    </source>
</evidence>
<feature type="region of interest" description="Disordered" evidence="12">
    <location>
        <begin position="30"/>
        <end position="61"/>
    </location>
</feature>
<dbReference type="SUPFAM" id="SSF53187">
    <property type="entry name" value="Zn-dependent exopeptidases"/>
    <property type="match status" value="1"/>
</dbReference>
<evidence type="ECO:0000259" key="14">
    <source>
        <dbReference type="Pfam" id="PF04389"/>
    </source>
</evidence>
<keyword evidence="9" id="KW-0378">Hydrolase</keyword>
<dbReference type="Proteomes" id="UP001432292">
    <property type="component" value="Chromosome"/>
</dbReference>
<dbReference type="OrthoDB" id="345880at2"/>
<dbReference type="GO" id="GO:0005576">
    <property type="term" value="C:extracellular region"/>
    <property type="evidence" value="ECO:0007669"/>
    <property type="project" value="UniProtKB-SubCell"/>
</dbReference>
<evidence type="ECO:0000256" key="7">
    <source>
        <dbReference type="ARBA" id="ARBA00022723"/>
    </source>
</evidence>
<evidence type="ECO:0000313" key="18">
    <source>
        <dbReference type="Proteomes" id="UP001432292"/>
    </source>
</evidence>
<evidence type="ECO:0000313" key="16">
    <source>
        <dbReference type="EMBL" id="WUS21036.1"/>
    </source>
</evidence>
<evidence type="ECO:0000256" key="12">
    <source>
        <dbReference type="SAM" id="MobiDB-lite"/>
    </source>
</evidence>
<comment type="cofactor">
    <cofactor evidence="1">
        <name>Zn(2+)</name>
        <dbReference type="ChEBI" id="CHEBI:29105"/>
    </cofactor>
</comment>
<dbReference type="GO" id="GO:0008235">
    <property type="term" value="F:metalloexopeptidase activity"/>
    <property type="evidence" value="ECO:0007669"/>
    <property type="project" value="InterPro"/>
</dbReference>
<evidence type="ECO:0000256" key="3">
    <source>
        <dbReference type="ARBA" id="ARBA00005957"/>
    </source>
</evidence>
<dbReference type="RefSeq" id="WP_159472437.1">
    <property type="nucleotide sequence ID" value="NZ_BAAATH010000004.1"/>
</dbReference>
<keyword evidence="11" id="KW-1015">Disulfide bond</keyword>
<evidence type="ECO:0000313" key="15">
    <source>
        <dbReference type="EMBL" id="GFE05769.1"/>
    </source>
</evidence>
<dbReference type="Proteomes" id="UP000435837">
    <property type="component" value="Unassembled WGS sequence"/>
</dbReference>
<evidence type="ECO:0000256" key="6">
    <source>
        <dbReference type="ARBA" id="ARBA00022670"/>
    </source>
</evidence>
<dbReference type="EMBL" id="CP108473">
    <property type="protein sequence ID" value="WUS21036.1"/>
    <property type="molecule type" value="Genomic_DNA"/>
</dbReference>
<evidence type="ECO:0000256" key="10">
    <source>
        <dbReference type="ARBA" id="ARBA00022833"/>
    </source>
</evidence>
<reference evidence="15 17" key="1">
    <citation type="submission" date="2019-12" db="EMBL/GenBank/DDBJ databases">
        <title>Whole genome shotgun sequence of Streptomyces caniferus NBRC 15389.</title>
        <authorList>
            <person name="Ichikawa N."/>
            <person name="Kimura A."/>
            <person name="Kitahashi Y."/>
            <person name="Komaki H."/>
            <person name="Tamura T."/>
        </authorList>
    </citation>
    <scope>NUCLEOTIDE SEQUENCE [LARGE SCALE GENOMIC DNA]</scope>
    <source>
        <strain evidence="15 17">NBRC 15389</strain>
    </source>
</reference>
<accession>A0A640S3M3</accession>
<dbReference type="Pfam" id="PF04389">
    <property type="entry name" value="Peptidase_M28"/>
    <property type="match status" value="1"/>
</dbReference>
<evidence type="ECO:0000256" key="8">
    <source>
        <dbReference type="ARBA" id="ARBA00022729"/>
    </source>
</evidence>
<keyword evidence="5" id="KW-0964">Secreted</keyword>
<feature type="chain" id="PRO_5024826361" evidence="13">
    <location>
        <begin position="31"/>
        <end position="606"/>
    </location>
</feature>
<gene>
    <name evidence="16" type="ORF">OG727_01295</name>
    <name evidence="15" type="ORF">Scani_20370</name>
</gene>
<dbReference type="InterPro" id="IPR041756">
    <property type="entry name" value="M28_SGAP-like"/>
</dbReference>
<dbReference type="CDD" id="cd03876">
    <property type="entry name" value="M28_SGAP_like"/>
    <property type="match status" value="1"/>
</dbReference>
<dbReference type="FunFam" id="3.40.630.10:FF:000066">
    <property type="entry name" value="M28 family peptidase"/>
    <property type="match status" value="1"/>
</dbReference>
<keyword evidence="18" id="KW-1185">Reference proteome</keyword>
<evidence type="ECO:0000256" key="13">
    <source>
        <dbReference type="SAM" id="SignalP"/>
    </source>
</evidence>
<evidence type="ECO:0000256" key="9">
    <source>
        <dbReference type="ARBA" id="ARBA00022801"/>
    </source>
</evidence>
<dbReference type="GO" id="GO:0006508">
    <property type="term" value="P:proteolysis"/>
    <property type="evidence" value="ECO:0007669"/>
    <property type="project" value="UniProtKB-KW"/>
</dbReference>
<comment type="subunit">
    <text evidence="4">Monomer.</text>
</comment>